<feature type="domain" description="Carboxymuconolactone decarboxylase-like" evidence="1">
    <location>
        <begin position="31"/>
        <end position="114"/>
    </location>
</feature>
<dbReference type="InterPro" id="IPR052512">
    <property type="entry name" value="4CMD/NDH-1_regulator"/>
</dbReference>
<sequence length="124" mass="13878">MFEAGLENRRRVLGDAWVDRSLANRTPFNAEFQAMITRIAWQEIWSRPGLDDRTRRLLVLAITASLGRWEEFRLHVRAGLTRGGFTQDDLKEVLMQTAIYAGVPAGNTAFAEAAAVMKEIEAAG</sequence>
<dbReference type="PANTHER" id="PTHR33570:SF2">
    <property type="entry name" value="CARBOXYMUCONOLACTONE DECARBOXYLASE-LIKE DOMAIN-CONTAINING PROTEIN"/>
    <property type="match status" value="1"/>
</dbReference>
<dbReference type="SUPFAM" id="SSF69118">
    <property type="entry name" value="AhpD-like"/>
    <property type="match status" value="1"/>
</dbReference>
<dbReference type="Gene3D" id="1.20.1290.10">
    <property type="entry name" value="AhpD-like"/>
    <property type="match status" value="1"/>
</dbReference>
<reference evidence="2" key="1">
    <citation type="submission" date="2022-08" db="EMBL/GenBank/DDBJ databases">
        <title>Complete Genome Sequences of 2 Bosea sp. soil isolates.</title>
        <authorList>
            <person name="Alvarez Arevalo M."/>
            <person name="Sterndorff E.B."/>
            <person name="Faurdal D."/>
            <person name="Joergensen T.S."/>
            <person name="Weber T."/>
        </authorList>
    </citation>
    <scope>NUCLEOTIDE SEQUENCE</scope>
    <source>
        <strain evidence="2">NBC_00436</strain>
    </source>
</reference>
<evidence type="ECO:0000259" key="1">
    <source>
        <dbReference type="Pfam" id="PF02627"/>
    </source>
</evidence>
<gene>
    <name evidence="2" type="ORF">NWE54_19270</name>
</gene>
<dbReference type="Pfam" id="PF02627">
    <property type="entry name" value="CMD"/>
    <property type="match status" value="1"/>
</dbReference>
<name>A0A9E7ZYX0_9HYPH</name>
<evidence type="ECO:0000313" key="2">
    <source>
        <dbReference type="EMBL" id="UZF89856.1"/>
    </source>
</evidence>
<dbReference type="InterPro" id="IPR003779">
    <property type="entry name" value="CMD-like"/>
</dbReference>
<accession>A0A9E7ZYX0</accession>
<dbReference type="GO" id="GO:0051920">
    <property type="term" value="F:peroxiredoxin activity"/>
    <property type="evidence" value="ECO:0007669"/>
    <property type="project" value="InterPro"/>
</dbReference>
<dbReference type="EMBL" id="CP102774">
    <property type="protein sequence ID" value="UZF89856.1"/>
    <property type="molecule type" value="Genomic_DNA"/>
</dbReference>
<dbReference type="PANTHER" id="PTHR33570">
    <property type="entry name" value="4-CARBOXYMUCONOLACTONE DECARBOXYLASE FAMILY PROTEIN"/>
    <property type="match status" value="1"/>
</dbReference>
<protein>
    <submittedName>
        <fullName evidence="2">Carboxymuconolactone decarboxylase family protein</fullName>
    </submittedName>
</protein>
<dbReference type="AlphaFoldDB" id="A0A9E7ZYX0"/>
<proteinExistence type="predicted"/>
<organism evidence="2">
    <name type="scientific">Bosea sp. NBC_00436</name>
    <dbReference type="NCBI Taxonomy" id="2969620"/>
    <lineage>
        <taxon>Bacteria</taxon>
        <taxon>Pseudomonadati</taxon>
        <taxon>Pseudomonadota</taxon>
        <taxon>Alphaproteobacteria</taxon>
        <taxon>Hyphomicrobiales</taxon>
        <taxon>Boseaceae</taxon>
        <taxon>Bosea</taxon>
    </lineage>
</organism>
<dbReference type="InterPro" id="IPR029032">
    <property type="entry name" value="AhpD-like"/>
</dbReference>